<dbReference type="OrthoDB" id="9800495at2"/>
<comment type="caution">
    <text evidence="2">The sequence shown here is derived from an EMBL/GenBank/DDBJ whole genome shotgun (WGS) entry which is preliminary data.</text>
</comment>
<reference evidence="2 3" key="1">
    <citation type="submission" date="2018-10" db="EMBL/GenBank/DDBJ databases">
        <title>Cohnella sp. M2MS4P-1, whole genome shotgun sequence.</title>
        <authorList>
            <person name="Tuo L."/>
        </authorList>
    </citation>
    <scope>NUCLEOTIDE SEQUENCE [LARGE SCALE GENOMIC DNA]</scope>
    <source>
        <strain evidence="2 3">M2MS4P-1</strain>
    </source>
</reference>
<keyword evidence="3" id="KW-1185">Reference proteome</keyword>
<dbReference type="InterPro" id="IPR007374">
    <property type="entry name" value="ASCH_domain"/>
</dbReference>
<dbReference type="RefSeq" id="WP_120979145.1">
    <property type="nucleotide sequence ID" value="NZ_RBZM01000010.1"/>
</dbReference>
<evidence type="ECO:0000259" key="1">
    <source>
        <dbReference type="SMART" id="SM01022"/>
    </source>
</evidence>
<accession>A0A494XIF1</accession>
<dbReference type="SUPFAM" id="SSF88697">
    <property type="entry name" value="PUA domain-like"/>
    <property type="match status" value="1"/>
</dbReference>
<dbReference type="Proteomes" id="UP000282076">
    <property type="component" value="Unassembled WGS sequence"/>
</dbReference>
<evidence type="ECO:0000313" key="2">
    <source>
        <dbReference type="EMBL" id="RKP47854.1"/>
    </source>
</evidence>
<gene>
    <name evidence="2" type="ORF">D7Z26_21810</name>
</gene>
<dbReference type="InterPro" id="IPR015947">
    <property type="entry name" value="PUA-like_sf"/>
</dbReference>
<proteinExistence type="predicted"/>
<dbReference type="Pfam" id="PF04266">
    <property type="entry name" value="ASCH"/>
    <property type="match status" value="1"/>
</dbReference>
<organism evidence="2 3">
    <name type="scientific">Cohnella endophytica</name>
    <dbReference type="NCBI Taxonomy" id="2419778"/>
    <lineage>
        <taxon>Bacteria</taxon>
        <taxon>Bacillati</taxon>
        <taxon>Bacillota</taxon>
        <taxon>Bacilli</taxon>
        <taxon>Bacillales</taxon>
        <taxon>Paenibacillaceae</taxon>
        <taxon>Cohnella</taxon>
    </lineage>
</organism>
<dbReference type="SMART" id="SM01022">
    <property type="entry name" value="ASCH"/>
    <property type="match status" value="1"/>
</dbReference>
<dbReference type="EMBL" id="RBZM01000010">
    <property type="protein sequence ID" value="RKP47854.1"/>
    <property type="molecule type" value="Genomic_DNA"/>
</dbReference>
<name>A0A494XIF1_9BACL</name>
<feature type="domain" description="ASCH" evidence="1">
    <location>
        <begin position="5"/>
        <end position="99"/>
    </location>
</feature>
<evidence type="ECO:0000313" key="3">
    <source>
        <dbReference type="Proteomes" id="UP000282076"/>
    </source>
</evidence>
<protein>
    <submittedName>
        <fullName evidence="2">ASCH domain-containing protein</fullName>
    </submittedName>
</protein>
<dbReference type="Gene3D" id="2.30.130.30">
    <property type="entry name" value="Hypothetical protein"/>
    <property type="match status" value="1"/>
</dbReference>
<sequence>MKVLLSIRPEYANKIFSGEKRYEYRKNIFKKKNIDSILVYSTKPVGKIIGEIYIDEIIEDEPNNIWVNTHEFSGITHNYFQDYFNDRELGFAIKIKEAILFDRPLELADVISSGKAPQSFCYI</sequence>
<dbReference type="AlphaFoldDB" id="A0A494XIF1"/>